<evidence type="ECO:0000259" key="2">
    <source>
        <dbReference type="PROSITE" id="PS50112"/>
    </source>
</evidence>
<evidence type="ECO:0000313" key="5">
    <source>
        <dbReference type="EMBL" id="KAA0875422.1"/>
    </source>
</evidence>
<dbReference type="InterPro" id="IPR000160">
    <property type="entry name" value="GGDEF_dom"/>
</dbReference>
<dbReference type="CDD" id="cd00130">
    <property type="entry name" value="PAS"/>
    <property type="match status" value="1"/>
</dbReference>
<dbReference type="SUPFAM" id="SSF53850">
    <property type="entry name" value="Periplasmic binding protein-like II"/>
    <property type="match status" value="1"/>
</dbReference>
<accession>A0A5A9W479</accession>
<reference evidence="5 6" key="1">
    <citation type="submission" date="2019-03" db="EMBL/GenBank/DDBJ databases">
        <title>Nitrincola sp. nov. isolated from an Indian soda lake.</title>
        <authorList>
            <person name="Joshi A."/>
            <person name="Thite S.V."/>
            <person name="Joseph N."/>
            <person name="Dhotre D."/>
            <person name="Moorthy M."/>
            <person name="Shouche Y.S."/>
        </authorList>
    </citation>
    <scope>NUCLEOTIDE SEQUENCE [LARGE SCALE GENOMIC DNA]</scope>
    <source>
        <strain evidence="5 6">MEB193</strain>
    </source>
</reference>
<dbReference type="Gene3D" id="3.30.450.20">
    <property type="entry name" value="PAS domain"/>
    <property type="match status" value="1"/>
</dbReference>
<gene>
    <name evidence="5" type="ORF">E1H14_05390</name>
</gene>
<dbReference type="GO" id="GO:0003824">
    <property type="term" value="F:catalytic activity"/>
    <property type="evidence" value="ECO:0007669"/>
    <property type="project" value="UniProtKB-ARBA"/>
</dbReference>
<dbReference type="PROSITE" id="PS50112">
    <property type="entry name" value="PAS"/>
    <property type="match status" value="1"/>
</dbReference>
<name>A0A5A9W479_9GAMM</name>
<dbReference type="InterPro" id="IPR052163">
    <property type="entry name" value="DGC-Regulatory_Protein"/>
</dbReference>
<feature type="domain" description="PAS" evidence="2">
    <location>
        <begin position="340"/>
        <end position="389"/>
    </location>
</feature>
<comment type="cofactor">
    <cofactor evidence="1">
        <name>Mg(2+)</name>
        <dbReference type="ChEBI" id="CHEBI:18420"/>
    </cofactor>
</comment>
<dbReference type="Pfam" id="PF13426">
    <property type="entry name" value="PAS_9"/>
    <property type="match status" value="1"/>
</dbReference>
<dbReference type="OrthoDB" id="73375at2"/>
<dbReference type="SMART" id="SM00267">
    <property type="entry name" value="GGDEF"/>
    <property type="match status" value="1"/>
</dbReference>
<dbReference type="Pfam" id="PF00990">
    <property type="entry name" value="GGDEF"/>
    <property type="match status" value="1"/>
</dbReference>
<organism evidence="5 6">
    <name type="scientific">Nitrincola tapanii</name>
    <dbReference type="NCBI Taxonomy" id="1708751"/>
    <lineage>
        <taxon>Bacteria</taxon>
        <taxon>Pseudomonadati</taxon>
        <taxon>Pseudomonadota</taxon>
        <taxon>Gammaproteobacteria</taxon>
        <taxon>Oceanospirillales</taxon>
        <taxon>Oceanospirillaceae</taxon>
        <taxon>Nitrincola</taxon>
    </lineage>
</organism>
<dbReference type="SUPFAM" id="SSF55073">
    <property type="entry name" value="Nucleotide cyclase"/>
    <property type="match status" value="1"/>
</dbReference>
<dbReference type="InterPro" id="IPR000014">
    <property type="entry name" value="PAS"/>
</dbReference>
<dbReference type="NCBIfam" id="TIGR00254">
    <property type="entry name" value="GGDEF"/>
    <property type="match status" value="1"/>
</dbReference>
<proteinExistence type="predicted"/>
<dbReference type="AlphaFoldDB" id="A0A5A9W479"/>
<dbReference type="InterPro" id="IPR029787">
    <property type="entry name" value="Nucleotide_cyclase"/>
</dbReference>
<dbReference type="Pfam" id="PF12974">
    <property type="entry name" value="Phosphonate-bd"/>
    <property type="match status" value="1"/>
</dbReference>
<dbReference type="EMBL" id="SMRS01000003">
    <property type="protein sequence ID" value="KAA0875422.1"/>
    <property type="molecule type" value="Genomic_DNA"/>
</dbReference>
<dbReference type="CDD" id="cd01949">
    <property type="entry name" value="GGDEF"/>
    <property type="match status" value="1"/>
</dbReference>
<dbReference type="InterPro" id="IPR001610">
    <property type="entry name" value="PAC"/>
</dbReference>
<evidence type="ECO:0000313" key="6">
    <source>
        <dbReference type="Proteomes" id="UP000325302"/>
    </source>
</evidence>
<sequence>MPRLLRAWFFIFLLALSSIVHALETLTLGVFAYRPKPIIEAHYQPLADYLSEALGDGVKVRLAVLDQNEIDQALSQNQLDLVFTNPAHYLILRSENTLTGVLATLIRLENQQPTNALGGVVITLPQSSLYRLEDLIGQRVAYPGVKMLGGYRVHLYELLQRDIEVKQLQLLTKGTHDQVVEAVLKGEVDAGWIRTGVLEALEREGKLQADQLRVINQQNLPGFPFRVSTRLYPEWPFIALPHVKADTVRQIAAALMNLKADHPAAQAAQIHGFSPPSDYIAVENLARSLRLPPYDAVPEITLDDVWSRYGDWMLIYGLLMLMVSSAIIGLLVQNRRIRLSEEQLRLAAQVFSHAREPILITDHHGVIIDVNEAMCDSTGYNRPEMLGKTPSMLKSGRQPSSYYDEMWRQLRRGQSWSGEVWNRHKDGEVYAVMHNISVVLNSQGKPRHYVAIYTDITALKNQQAVLEHMAHYDALTQLPNRVLLNDRLHQACVQAKRHTWYLAVVYIDLDGFKQVNDTYGHAVGDELLIQVSQRMKEALREVDTLARIGGDEFIALLTDLESPALCEPVLERLLAAASSPIQIRLKDRHTESVQSLAVSASLGVALYPDDPAETDALNQEALIRAADHAMYDAKHQGKNRFVIYSAVSGSECKRITAETSSDEEADINR</sequence>
<dbReference type="InterPro" id="IPR043128">
    <property type="entry name" value="Rev_trsase/Diguanyl_cyclase"/>
</dbReference>
<dbReference type="SMART" id="SM00086">
    <property type="entry name" value="PAC"/>
    <property type="match status" value="1"/>
</dbReference>
<dbReference type="PANTHER" id="PTHR46663">
    <property type="entry name" value="DIGUANYLATE CYCLASE DGCT-RELATED"/>
    <property type="match status" value="1"/>
</dbReference>
<feature type="domain" description="PAC" evidence="3">
    <location>
        <begin position="414"/>
        <end position="468"/>
    </location>
</feature>
<comment type="caution">
    <text evidence="5">The sequence shown here is derived from an EMBL/GenBank/DDBJ whole genome shotgun (WGS) entry which is preliminary data.</text>
</comment>
<dbReference type="Gene3D" id="3.40.190.10">
    <property type="entry name" value="Periplasmic binding protein-like II"/>
    <property type="match status" value="2"/>
</dbReference>
<dbReference type="Gene3D" id="3.30.70.270">
    <property type="match status" value="1"/>
</dbReference>
<evidence type="ECO:0000256" key="1">
    <source>
        <dbReference type="ARBA" id="ARBA00001946"/>
    </source>
</evidence>
<dbReference type="InterPro" id="IPR035965">
    <property type="entry name" value="PAS-like_dom_sf"/>
</dbReference>
<dbReference type="PROSITE" id="PS50887">
    <property type="entry name" value="GGDEF"/>
    <property type="match status" value="1"/>
</dbReference>
<dbReference type="PROSITE" id="PS50113">
    <property type="entry name" value="PAC"/>
    <property type="match status" value="1"/>
</dbReference>
<dbReference type="NCBIfam" id="TIGR00229">
    <property type="entry name" value="sensory_box"/>
    <property type="match status" value="1"/>
</dbReference>
<dbReference type="SMART" id="SM00091">
    <property type="entry name" value="PAS"/>
    <property type="match status" value="1"/>
</dbReference>
<evidence type="ECO:0000259" key="4">
    <source>
        <dbReference type="PROSITE" id="PS50887"/>
    </source>
</evidence>
<keyword evidence="6" id="KW-1185">Reference proteome</keyword>
<dbReference type="FunFam" id="3.30.70.270:FF:000001">
    <property type="entry name" value="Diguanylate cyclase domain protein"/>
    <property type="match status" value="1"/>
</dbReference>
<dbReference type="SUPFAM" id="SSF55785">
    <property type="entry name" value="PYP-like sensor domain (PAS domain)"/>
    <property type="match status" value="1"/>
</dbReference>
<dbReference type="Proteomes" id="UP000325302">
    <property type="component" value="Unassembled WGS sequence"/>
</dbReference>
<protein>
    <submittedName>
        <fullName evidence="5">Diguanylate cyclase</fullName>
    </submittedName>
</protein>
<dbReference type="InterPro" id="IPR000700">
    <property type="entry name" value="PAS-assoc_C"/>
</dbReference>
<feature type="domain" description="GGDEF" evidence="4">
    <location>
        <begin position="500"/>
        <end position="646"/>
    </location>
</feature>
<evidence type="ECO:0000259" key="3">
    <source>
        <dbReference type="PROSITE" id="PS50113"/>
    </source>
</evidence>
<dbReference type="RefSeq" id="WP_149390429.1">
    <property type="nucleotide sequence ID" value="NZ_SMRS01000003.1"/>
</dbReference>
<dbReference type="PANTHER" id="PTHR46663:SF3">
    <property type="entry name" value="SLL0267 PROTEIN"/>
    <property type="match status" value="1"/>
</dbReference>